<dbReference type="RefSeq" id="WP_090019364.1">
    <property type="nucleotide sequence ID" value="NZ_FNCE01000003.1"/>
</dbReference>
<dbReference type="SUPFAM" id="SSF75708">
    <property type="entry name" value="Chemotaxis phosphatase CheZ"/>
    <property type="match status" value="1"/>
</dbReference>
<accession>A0A1G7Q674</accession>
<feature type="region of interest" description="Disordered" evidence="1">
    <location>
        <begin position="184"/>
        <end position="235"/>
    </location>
</feature>
<feature type="compositionally biased region" description="Basic and acidic residues" evidence="1">
    <location>
        <begin position="184"/>
        <end position="201"/>
    </location>
</feature>
<evidence type="ECO:0000313" key="2">
    <source>
        <dbReference type="EMBL" id="SDF93994.1"/>
    </source>
</evidence>
<dbReference type="Pfam" id="PF04344">
    <property type="entry name" value="CheZ"/>
    <property type="match status" value="1"/>
</dbReference>
<gene>
    <name evidence="2" type="ORF">SAMN05216241_103250</name>
</gene>
<name>A0A1G7Q674_9PROT</name>
<dbReference type="Gene3D" id="1.10.287.500">
    <property type="entry name" value="Helix hairpin bin"/>
    <property type="match status" value="2"/>
</dbReference>
<sequence>MRERRDSGSDREQDSNEAVRNELETRLKALARDDGGVDPKEISATVESVMSTVEGDLSAVNLKLYAEVEALSRYIDEAKQELTELRPDEIRDEHLPKATDELEAIVGATEQATNTILESMETLEEVAENLDEATGDKITGAVTQVYEACNFQDITGQRITKVVKALQEIENKVDQMLEAFGEEAARQRRERKEESTSDKPAEAGATSEADLLNGPSDDQDSVSQEDIDRLLAGFD</sequence>
<dbReference type="GO" id="GO:0050920">
    <property type="term" value="P:regulation of chemotaxis"/>
    <property type="evidence" value="ECO:0007669"/>
    <property type="project" value="InterPro"/>
</dbReference>
<dbReference type="GO" id="GO:0003824">
    <property type="term" value="F:catalytic activity"/>
    <property type="evidence" value="ECO:0007669"/>
    <property type="project" value="InterPro"/>
</dbReference>
<dbReference type="Proteomes" id="UP000199415">
    <property type="component" value="Unassembled WGS sequence"/>
</dbReference>
<evidence type="ECO:0000313" key="3">
    <source>
        <dbReference type="Proteomes" id="UP000199415"/>
    </source>
</evidence>
<organism evidence="2 3">
    <name type="scientific">Limimonas halophila</name>
    <dbReference type="NCBI Taxonomy" id="1082479"/>
    <lineage>
        <taxon>Bacteria</taxon>
        <taxon>Pseudomonadati</taxon>
        <taxon>Pseudomonadota</taxon>
        <taxon>Alphaproteobacteria</taxon>
        <taxon>Rhodospirillales</taxon>
        <taxon>Rhodovibrionaceae</taxon>
        <taxon>Limimonas</taxon>
    </lineage>
</organism>
<reference evidence="2 3" key="1">
    <citation type="submission" date="2016-10" db="EMBL/GenBank/DDBJ databases">
        <authorList>
            <person name="de Groot N.N."/>
        </authorList>
    </citation>
    <scope>NUCLEOTIDE SEQUENCE [LARGE SCALE GENOMIC DNA]</scope>
    <source>
        <strain evidence="2 3">DSM 25584</strain>
    </source>
</reference>
<evidence type="ECO:0000256" key="1">
    <source>
        <dbReference type="SAM" id="MobiDB-lite"/>
    </source>
</evidence>
<feature type="region of interest" description="Disordered" evidence="1">
    <location>
        <begin position="1"/>
        <end position="22"/>
    </location>
</feature>
<dbReference type="EMBL" id="FNCE01000003">
    <property type="protein sequence ID" value="SDF93994.1"/>
    <property type="molecule type" value="Genomic_DNA"/>
</dbReference>
<protein>
    <submittedName>
        <fullName evidence="2">Chemotaxis protein CheZ</fullName>
    </submittedName>
</protein>
<dbReference type="InterPro" id="IPR007439">
    <property type="entry name" value="Chemotax_Pase_CheZ"/>
</dbReference>
<proteinExistence type="predicted"/>
<dbReference type="STRING" id="1082479.SAMN05216241_103250"/>
<dbReference type="AlphaFoldDB" id="A0A1G7Q674"/>
<keyword evidence="3" id="KW-1185">Reference proteome</keyword>
<dbReference type="OrthoDB" id="7269965at2"/>
<dbReference type="GO" id="GO:0009288">
    <property type="term" value="C:bacterial-type flagellum"/>
    <property type="evidence" value="ECO:0007669"/>
    <property type="project" value="InterPro"/>
</dbReference>